<comment type="caution">
    <text evidence="2">The sequence shown here is derived from an EMBL/GenBank/DDBJ whole genome shotgun (WGS) entry which is preliminary data.</text>
</comment>
<protein>
    <submittedName>
        <fullName evidence="2">Uncharacterized protein</fullName>
    </submittedName>
</protein>
<feature type="region of interest" description="Disordered" evidence="1">
    <location>
        <begin position="24"/>
        <end position="48"/>
    </location>
</feature>
<evidence type="ECO:0000313" key="2">
    <source>
        <dbReference type="EMBL" id="MBB4142690.1"/>
    </source>
</evidence>
<dbReference type="RefSeq" id="WP_156379003.1">
    <property type="nucleotide sequence ID" value="NZ_CP049250.1"/>
</dbReference>
<gene>
    <name evidence="2" type="ORF">GGQ72_001189</name>
</gene>
<dbReference type="AlphaFoldDB" id="A0A7W6PP49"/>
<sequence>MKYRLRQIRDNLASISVAVRASHEYTRSAGQSAESRGRDHSPLAGIPI</sequence>
<evidence type="ECO:0000313" key="3">
    <source>
        <dbReference type="Proteomes" id="UP000519897"/>
    </source>
</evidence>
<organism evidence="2 3">
    <name type="scientific">Rhizobium rhizoryzae</name>
    <dbReference type="NCBI Taxonomy" id="451876"/>
    <lineage>
        <taxon>Bacteria</taxon>
        <taxon>Pseudomonadati</taxon>
        <taxon>Pseudomonadota</taxon>
        <taxon>Alphaproteobacteria</taxon>
        <taxon>Hyphomicrobiales</taxon>
        <taxon>Rhizobiaceae</taxon>
        <taxon>Rhizobium/Agrobacterium group</taxon>
        <taxon>Rhizobium</taxon>
    </lineage>
</organism>
<dbReference type="Proteomes" id="UP000519897">
    <property type="component" value="Unassembled WGS sequence"/>
</dbReference>
<accession>A0A7W6PP49</accession>
<proteinExistence type="predicted"/>
<name>A0A7W6PP49_9HYPH</name>
<evidence type="ECO:0000256" key="1">
    <source>
        <dbReference type="SAM" id="MobiDB-lite"/>
    </source>
</evidence>
<keyword evidence="3" id="KW-1185">Reference proteome</keyword>
<dbReference type="EMBL" id="JACIEC010000001">
    <property type="protein sequence ID" value="MBB4142690.1"/>
    <property type="molecule type" value="Genomic_DNA"/>
</dbReference>
<reference evidence="2 3" key="1">
    <citation type="submission" date="2020-08" db="EMBL/GenBank/DDBJ databases">
        <title>Genomic Encyclopedia of Type Strains, Phase IV (KMG-IV): sequencing the most valuable type-strain genomes for metagenomic binning, comparative biology and taxonomic classification.</title>
        <authorList>
            <person name="Goeker M."/>
        </authorList>
    </citation>
    <scope>NUCLEOTIDE SEQUENCE [LARGE SCALE GENOMIC DNA]</scope>
    <source>
        <strain evidence="2 3">DSM 29514</strain>
    </source>
</reference>